<gene>
    <name evidence="2" type="ORF">CERZMDRAFT_15586</name>
</gene>
<accession>A0A6A6FWB2</accession>
<dbReference type="Proteomes" id="UP000799539">
    <property type="component" value="Unassembled WGS sequence"/>
</dbReference>
<name>A0A6A6FWB2_9PEZI</name>
<dbReference type="EMBL" id="ML992662">
    <property type="protein sequence ID" value="KAF2217654.1"/>
    <property type="molecule type" value="Genomic_DNA"/>
</dbReference>
<organism evidence="2 3">
    <name type="scientific">Cercospora zeae-maydis SCOH1-5</name>
    <dbReference type="NCBI Taxonomy" id="717836"/>
    <lineage>
        <taxon>Eukaryota</taxon>
        <taxon>Fungi</taxon>
        <taxon>Dikarya</taxon>
        <taxon>Ascomycota</taxon>
        <taxon>Pezizomycotina</taxon>
        <taxon>Dothideomycetes</taxon>
        <taxon>Dothideomycetidae</taxon>
        <taxon>Mycosphaerellales</taxon>
        <taxon>Mycosphaerellaceae</taxon>
        <taxon>Cercospora</taxon>
    </lineage>
</organism>
<proteinExistence type="inferred from homology"/>
<dbReference type="PANTHER" id="PTHR33365">
    <property type="entry name" value="YALI0B05434P"/>
    <property type="match status" value="1"/>
</dbReference>
<protein>
    <submittedName>
        <fullName evidence="2">Uncharacterized protein</fullName>
    </submittedName>
</protein>
<evidence type="ECO:0000313" key="2">
    <source>
        <dbReference type="EMBL" id="KAF2217654.1"/>
    </source>
</evidence>
<evidence type="ECO:0000313" key="3">
    <source>
        <dbReference type="Proteomes" id="UP000799539"/>
    </source>
</evidence>
<reference evidence="2" key="1">
    <citation type="journal article" date="2020" name="Stud. Mycol.">
        <title>101 Dothideomycetes genomes: a test case for predicting lifestyles and emergence of pathogens.</title>
        <authorList>
            <person name="Haridas S."/>
            <person name="Albert R."/>
            <person name="Binder M."/>
            <person name="Bloem J."/>
            <person name="Labutti K."/>
            <person name="Salamov A."/>
            <person name="Andreopoulos B."/>
            <person name="Baker S."/>
            <person name="Barry K."/>
            <person name="Bills G."/>
            <person name="Bluhm B."/>
            <person name="Cannon C."/>
            <person name="Castanera R."/>
            <person name="Culley D."/>
            <person name="Daum C."/>
            <person name="Ezra D."/>
            <person name="Gonzalez J."/>
            <person name="Henrissat B."/>
            <person name="Kuo A."/>
            <person name="Liang C."/>
            <person name="Lipzen A."/>
            <person name="Lutzoni F."/>
            <person name="Magnuson J."/>
            <person name="Mondo S."/>
            <person name="Nolan M."/>
            <person name="Ohm R."/>
            <person name="Pangilinan J."/>
            <person name="Park H.-J."/>
            <person name="Ramirez L."/>
            <person name="Alfaro M."/>
            <person name="Sun H."/>
            <person name="Tritt A."/>
            <person name="Yoshinaga Y."/>
            <person name="Zwiers L.-H."/>
            <person name="Turgeon B."/>
            <person name="Goodwin S."/>
            <person name="Spatafora J."/>
            <person name="Crous P."/>
            <person name="Grigoriev I."/>
        </authorList>
    </citation>
    <scope>NUCLEOTIDE SEQUENCE</scope>
    <source>
        <strain evidence="2">SCOH1-5</strain>
    </source>
</reference>
<dbReference type="InterPro" id="IPR021765">
    <property type="entry name" value="UstYa-like"/>
</dbReference>
<evidence type="ECO:0000256" key="1">
    <source>
        <dbReference type="ARBA" id="ARBA00035112"/>
    </source>
</evidence>
<comment type="similarity">
    <text evidence="1">Belongs to the ustYa family.</text>
</comment>
<feature type="non-terminal residue" evidence="2">
    <location>
        <position position="159"/>
    </location>
</feature>
<dbReference type="GO" id="GO:0043386">
    <property type="term" value="P:mycotoxin biosynthetic process"/>
    <property type="evidence" value="ECO:0007669"/>
    <property type="project" value="InterPro"/>
</dbReference>
<dbReference type="AlphaFoldDB" id="A0A6A6FWB2"/>
<dbReference type="OrthoDB" id="3687641at2759"/>
<sequence length="159" mass="18592">PDIDQHPWYQAPGEQQDEYFMTKIAQGQEFLITKEDVERMGRDPSKLVRIPDDWGYGDRVYTATFDISHQLHCVHSVLEAINAKPLNATHLLDRIDQQHTEHCLWSMYDYMACHASLDIINHKWMDGVPKPVQDLTTRRQCVNVQAIFDWQDQHDVSSD</sequence>
<dbReference type="Pfam" id="PF11807">
    <property type="entry name" value="UstYa"/>
    <property type="match status" value="1"/>
</dbReference>
<feature type="non-terminal residue" evidence="2">
    <location>
        <position position="1"/>
    </location>
</feature>
<dbReference type="PANTHER" id="PTHR33365:SF14">
    <property type="entry name" value="TAT PATHWAY SIGNAL SEQUENCE"/>
    <property type="match status" value="1"/>
</dbReference>
<keyword evidence="3" id="KW-1185">Reference proteome</keyword>